<dbReference type="PANTHER" id="PTHR23028:SF131">
    <property type="entry name" value="BLR2367 PROTEIN"/>
    <property type="match status" value="1"/>
</dbReference>
<organism evidence="3 4">
    <name type="scientific">Ramlibacter lithotrophicus</name>
    <dbReference type="NCBI Taxonomy" id="2606681"/>
    <lineage>
        <taxon>Bacteria</taxon>
        <taxon>Pseudomonadati</taxon>
        <taxon>Pseudomonadota</taxon>
        <taxon>Betaproteobacteria</taxon>
        <taxon>Burkholderiales</taxon>
        <taxon>Comamonadaceae</taxon>
        <taxon>Ramlibacter</taxon>
    </lineage>
</organism>
<dbReference type="PANTHER" id="PTHR23028">
    <property type="entry name" value="ACETYLTRANSFERASE"/>
    <property type="match status" value="1"/>
</dbReference>
<name>A0A7X6DKZ6_9BURK</name>
<feature type="transmembrane region" description="Helical" evidence="1">
    <location>
        <begin position="256"/>
        <end position="272"/>
    </location>
</feature>
<accession>A0A7X6DKZ6</accession>
<dbReference type="EMBL" id="VTOX01000015">
    <property type="protein sequence ID" value="NKE69104.1"/>
    <property type="molecule type" value="Genomic_DNA"/>
</dbReference>
<dbReference type="RefSeq" id="WP_168110245.1">
    <property type="nucleotide sequence ID" value="NZ_VTOX01000015.1"/>
</dbReference>
<feature type="domain" description="Acyltransferase 3" evidence="2">
    <location>
        <begin position="12"/>
        <end position="357"/>
    </location>
</feature>
<dbReference type="AlphaFoldDB" id="A0A7X6DKZ6"/>
<sequence>MSAPKNTANHFDALDGWRGLCACLVALFHFHGNSPVYSWDLIRNSYLFVDFFFVLSGFVIAWNYGTRLGTWTDVRQFLVLRVGRLYPLHAFMLALFVAWEGAKLVIGRISPPGPQAFVGENQPETILSNVFLVQSLHVNDALSWNAPSWSISTELWAYVIFALVSVTLGLRHWMLALVALAAPLFLLSVTSTGMDVTYDWGLVRCVFGFALGVACARLYRLRGERPEGPGTAATLLECVALAAVVWFVAWAGKSNWSLLAPFVFAAAVLVFADERGWWSRQLQRPLFKWLGMLSYSIYLTHYLVVVLLPVFFKRALHLDLWTPVTLASGETVELFGRSAVEGTALFGVVLALTIAFSAFTHRWIETPGRDWSRALARRLARRTAAAGAPAPTGVSAP</sequence>
<dbReference type="InterPro" id="IPR050879">
    <property type="entry name" value="Acyltransferase_3"/>
</dbReference>
<keyword evidence="3" id="KW-0012">Acyltransferase</keyword>
<dbReference type="Proteomes" id="UP000521868">
    <property type="component" value="Unassembled WGS sequence"/>
</dbReference>
<keyword evidence="1" id="KW-0812">Transmembrane</keyword>
<keyword evidence="1" id="KW-1133">Transmembrane helix</keyword>
<dbReference type="InterPro" id="IPR002656">
    <property type="entry name" value="Acyl_transf_3_dom"/>
</dbReference>
<feature type="transmembrane region" description="Helical" evidence="1">
    <location>
        <begin position="175"/>
        <end position="194"/>
    </location>
</feature>
<feature type="transmembrane region" description="Helical" evidence="1">
    <location>
        <begin position="200"/>
        <end position="219"/>
    </location>
</feature>
<evidence type="ECO:0000259" key="2">
    <source>
        <dbReference type="Pfam" id="PF01757"/>
    </source>
</evidence>
<feature type="transmembrane region" description="Helical" evidence="1">
    <location>
        <begin position="293"/>
        <end position="312"/>
    </location>
</feature>
<feature type="transmembrane region" description="Helical" evidence="1">
    <location>
        <begin position="85"/>
        <end position="106"/>
    </location>
</feature>
<feature type="transmembrane region" description="Helical" evidence="1">
    <location>
        <begin position="45"/>
        <end position="64"/>
    </location>
</feature>
<feature type="transmembrane region" description="Helical" evidence="1">
    <location>
        <begin position="149"/>
        <end position="168"/>
    </location>
</feature>
<proteinExistence type="predicted"/>
<evidence type="ECO:0000256" key="1">
    <source>
        <dbReference type="SAM" id="Phobius"/>
    </source>
</evidence>
<evidence type="ECO:0000313" key="3">
    <source>
        <dbReference type="EMBL" id="NKE69104.1"/>
    </source>
</evidence>
<keyword evidence="4" id="KW-1185">Reference proteome</keyword>
<feature type="transmembrane region" description="Helical" evidence="1">
    <location>
        <begin position="344"/>
        <end position="364"/>
    </location>
</feature>
<evidence type="ECO:0000313" key="4">
    <source>
        <dbReference type="Proteomes" id="UP000521868"/>
    </source>
</evidence>
<dbReference type="GO" id="GO:0016020">
    <property type="term" value="C:membrane"/>
    <property type="evidence" value="ECO:0007669"/>
    <property type="project" value="TreeGrafter"/>
</dbReference>
<gene>
    <name evidence="3" type="ORF">RAMLITH_25140</name>
</gene>
<dbReference type="GO" id="GO:0000271">
    <property type="term" value="P:polysaccharide biosynthetic process"/>
    <property type="evidence" value="ECO:0007669"/>
    <property type="project" value="TreeGrafter"/>
</dbReference>
<comment type="caution">
    <text evidence="3">The sequence shown here is derived from an EMBL/GenBank/DDBJ whole genome shotgun (WGS) entry which is preliminary data.</text>
</comment>
<dbReference type="GO" id="GO:0016747">
    <property type="term" value="F:acyltransferase activity, transferring groups other than amino-acyl groups"/>
    <property type="evidence" value="ECO:0007669"/>
    <property type="project" value="InterPro"/>
</dbReference>
<dbReference type="Pfam" id="PF01757">
    <property type="entry name" value="Acyl_transf_3"/>
    <property type="match status" value="1"/>
</dbReference>
<keyword evidence="1" id="KW-0472">Membrane</keyword>
<feature type="transmembrane region" description="Helical" evidence="1">
    <location>
        <begin position="231"/>
        <end position="250"/>
    </location>
</feature>
<protein>
    <submittedName>
        <fullName evidence="3">Acyltransferase</fullName>
    </submittedName>
</protein>
<keyword evidence="3" id="KW-0808">Transferase</keyword>
<reference evidence="3 4" key="1">
    <citation type="journal article" date="2020" name="Nature">
        <title>Bacterial chemolithoautotrophy via manganese oxidation.</title>
        <authorList>
            <person name="Yu H."/>
            <person name="Leadbetter J.R."/>
        </authorList>
    </citation>
    <scope>NUCLEOTIDE SEQUENCE [LARGE SCALE GENOMIC DNA]</scope>
    <source>
        <strain evidence="3 4">RBP-1</strain>
    </source>
</reference>